<organism evidence="18 19">
    <name type="scientific">Erwinia sorbitola</name>
    <dbReference type="NCBI Taxonomy" id="2681984"/>
    <lineage>
        <taxon>Bacteria</taxon>
        <taxon>Pseudomonadati</taxon>
        <taxon>Pseudomonadota</taxon>
        <taxon>Gammaproteobacteria</taxon>
        <taxon>Enterobacterales</taxon>
        <taxon>Erwiniaceae</taxon>
        <taxon>Erwinia</taxon>
    </lineage>
</organism>
<evidence type="ECO:0000313" key="19">
    <source>
        <dbReference type="Proteomes" id="UP000424752"/>
    </source>
</evidence>
<reference evidence="18 19" key="2">
    <citation type="submission" date="2019-12" db="EMBL/GenBank/DDBJ databases">
        <title>Erwinia sp. nov., isolated from droppings of birds in the Qinghai-Tiebt plateau of China.</title>
        <authorList>
            <person name="Ge Y."/>
        </authorList>
    </citation>
    <scope>NUCLEOTIDE SEQUENCE [LARGE SCALE GENOMIC DNA]</scope>
    <source>
        <strain evidence="18 19">J780</strain>
    </source>
</reference>
<feature type="domain" description="Acyl-CoA oxidase/dehydrogenase middle" evidence="14">
    <location>
        <begin position="172"/>
        <end position="254"/>
    </location>
</feature>
<keyword evidence="4" id="KW-0547">Nucleotide-binding</keyword>
<dbReference type="Gene3D" id="1.20.140.10">
    <property type="entry name" value="Butyryl-CoA Dehydrogenase, subunit A, domain 3"/>
    <property type="match status" value="1"/>
</dbReference>
<dbReference type="Gene3D" id="1.10.540.10">
    <property type="entry name" value="Acyl-CoA dehydrogenase/oxidase, N-terminal domain"/>
    <property type="match status" value="1"/>
</dbReference>
<accession>A0A6L6GK02</accession>
<evidence type="ECO:0000256" key="9">
    <source>
        <dbReference type="ARBA" id="ARBA00034328"/>
    </source>
</evidence>
<keyword evidence="3" id="KW-0288">FMN</keyword>
<comment type="subcellular location">
    <subcellularLocation>
        <location evidence="1">Cytoplasm</location>
    </subcellularLocation>
</comment>
<keyword evidence="2" id="KW-0285">Flavoprotein</keyword>
<dbReference type="PIRSF" id="PIRSF016578">
    <property type="entry name" value="HsaA"/>
    <property type="match status" value="1"/>
</dbReference>
<evidence type="ECO:0000256" key="3">
    <source>
        <dbReference type="ARBA" id="ARBA00022643"/>
    </source>
</evidence>
<comment type="catalytic activity">
    <reaction evidence="11">
        <text>dibenzothiophene + FMNH2 + O2 = dibenzothiophene 5-oxide + FMN + H2O + H(+)</text>
        <dbReference type="Rhea" id="RHEA:49076"/>
        <dbReference type="ChEBI" id="CHEBI:15377"/>
        <dbReference type="ChEBI" id="CHEBI:15378"/>
        <dbReference type="ChEBI" id="CHEBI:15379"/>
        <dbReference type="ChEBI" id="CHEBI:23681"/>
        <dbReference type="ChEBI" id="CHEBI:23683"/>
        <dbReference type="ChEBI" id="CHEBI:57618"/>
        <dbReference type="ChEBI" id="CHEBI:58210"/>
    </reaction>
</comment>
<protein>
    <recommendedName>
        <fullName evidence="10">Dibenzothiophene monooxygenase</fullName>
        <ecNumber evidence="9">1.14.14.21</ecNumber>
    </recommendedName>
</protein>
<dbReference type="Gene3D" id="2.40.110.10">
    <property type="entry name" value="Butyryl-CoA Dehydrogenase, subunit A, domain 2"/>
    <property type="match status" value="1"/>
</dbReference>
<dbReference type="GO" id="GO:0050660">
    <property type="term" value="F:flavin adenine dinucleotide binding"/>
    <property type="evidence" value="ECO:0007669"/>
    <property type="project" value="InterPro"/>
</dbReference>
<evidence type="ECO:0000256" key="5">
    <source>
        <dbReference type="ARBA" id="ARBA00023002"/>
    </source>
</evidence>
<dbReference type="InterPro" id="IPR037069">
    <property type="entry name" value="AcylCoA_DH/ox_N_sf"/>
</dbReference>
<comment type="catalytic activity">
    <reaction evidence="13">
        <text>dibenzothiophene + 2 FMNH2 + 2 O2 = dibenzothiophene 5,5-dioxide + 2 FMN + 2 H2O + 2 H(+)</text>
        <dbReference type="Rhea" id="RHEA:49072"/>
        <dbReference type="ChEBI" id="CHEBI:15377"/>
        <dbReference type="ChEBI" id="CHEBI:15378"/>
        <dbReference type="ChEBI" id="CHEBI:15379"/>
        <dbReference type="ChEBI" id="CHEBI:23681"/>
        <dbReference type="ChEBI" id="CHEBI:57618"/>
        <dbReference type="ChEBI" id="CHEBI:58210"/>
        <dbReference type="ChEBI" id="CHEBI:90356"/>
        <dbReference type="EC" id="1.14.14.21"/>
    </reaction>
</comment>
<dbReference type="InterPro" id="IPR046373">
    <property type="entry name" value="Acyl-CoA_Oxase/DH_mid-dom_sf"/>
</dbReference>
<dbReference type="InterPro" id="IPR036250">
    <property type="entry name" value="AcylCo_DH-like_C"/>
</dbReference>
<dbReference type="Pfam" id="PF02771">
    <property type="entry name" value="Acyl-CoA_dh_N"/>
    <property type="match status" value="1"/>
</dbReference>
<comment type="similarity">
    <text evidence="8">Belongs to the DszC flavin monooxygenase family.</text>
</comment>
<dbReference type="GO" id="GO:0004497">
    <property type="term" value="F:monooxygenase activity"/>
    <property type="evidence" value="ECO:0007669"/>
    <property type="project" value="UniProtKB-KW"/>
</dbReference>
<proteinExistence type="inferred from homology"/>
<evidence type="ECO:0000256" key="8">
    <source>
        <dbReference type="ARBA" id="ARBA00034317"/>
    </source>
</evidence>
<dbReference type="SUPFAM" id="SSF47203">
    <property type="entry name" value="Acyl-CoA dehydrogenase C-terminal domain-like"/>
    <property type="match status" value="1"/>
</dbReference>
<evidence type="ECO:0000256" key="4">
    <source>
        <dbReference type="ARBA" id="ARBA00022741"/>
    </source>
</evidence>
<evidence type="ECO:0000259" key="16">
    <source>
        <dbReference type="Pfam" id="PF08028"/>
    </source>
</evidence>
<evidence type="ECO:0000256" key="1">
    <source>
        <dbReference type="ARBA" id="ARBA00004496"/>
    </source>
</evidence>
<keyword evidence="5 18" id="KW-0560">Oxidoreductase</keyword>
<gene>
    <name evidence="17" type="ORF">GK011_03030</name>
    <name evidence="18" type="ORF">GN242_10045</name>
</gene>
<dbReference type="InterPro" id="IPR023922">
    <property type="entry name" value="S04_starv_induced_SfnB"/>
</dbReference>
<reference evidence="17 20" key="1">
    <citation type="submission" date="2019-11" db="EMBL/GenBank/DDBJ databases">
        <title>Erwinia sp. nov., isolated from feces of birds in Tibet plateau of China.</title>
        <authorList>
            <person name="Ge Y."/>
        </authorList>
    </citation>
    <scope>NUCLEOTIDE SEQUENCE [LARGE SCALE GENOMIC DNA]</scope>
    <source>
        <strain evidence="17 20">J316</strain>
    </source>
</reference>
<evidence type="ECO:0000259" key="14">
    <source>
        <dbReference type="Pfam" id="PF02770"/>
    </source>
</evidence>
<dbReference type="EC" id="1.14.14.21" evidence="9"/>
<keyword evidence="6" id="KW-0503">Monooxygenase</keyword>
<evidence type="ECO:0000313" key="17">
    <source>
        <dbReference type="EMBL" id="MTD25915.1"/>
    </source>
</evidence>
<accession>A0A6I6ELM3</accession>
<dbReference type="Proteomes" id="UP000480164">
    <property type="component" value="Unassembled WGS sequence"/>
</dbReference>
<evidence type="ECO:0000256" key="13">
    <source>
        <dbReference type="ARBA" id="ARBA00049456"/>
    </source>
</evidence>
<evidence type="ECO:0000259" key="15">
    <source>
        <dbReference type="Pfam" id="PF02771"/>
    </source>
</evidence>
<dbReference type="GO" id="GO:0006552">
    <property type="term" value="P:L-leucine catabolic process"/>
    <property type="evidence" value="ECO:0007669"/>
    <property type="project" value="TreeGrafter"/>
</dbReference>
<comment type="pathway">
    <text evidence="7">Sulfur metabolism; dibenzothiophene degradation.</text>
</comment>
<evidence type="ECO:0000256" key="7">
    <source>
        <dbReference type="ARBA" id="ARBA00034307"/>
    </source>
</evidence>
<keyword evidence="20" id="KW-1185">Reference proteome</keyword>
<dbReference type="KEGG" id="erwi:GN242_10045"/>
<dbReference type="EMBL" id="CP046509">
    <property type="protein sequence ID" value="QGU87541.1"/>
    <property type="molecule type" value="Genomic_DNA"/>
</dbReference>
<evidence type="ECO:0000256" key="12">
    <source>
        <dbReference type="ARBA" id="ARBA00048445"/>
    </source>
</evidence>
<dbReference type="Pfam" id="PF02770">
    <property type="entry name" value="Acyl-CoA_dh_M"/>
    <property type="match status" value="1"/>
</dbReference>
<dbReference type="Pfam" id="PF08028">
    <property type="entry name" value="Acyl-CoA_dh_2"/>
    <property type="match status" value="1"/>
</dbReference>
<comment type="catalytic activity">
    <reaction evidence="12">
        <text>dibenzothiophene 5-oxide + FMNH2 + O2 = dibenzothiophene 5,5-dioxide + FMN + H2O + H(+)</text>
        <dbReference type="Rhea" id="RHEA:49080"/>
        <dbReference type="ChEBI" id="CHEBI:15377"/>
        <dbReference type="ChEBI" id="CHEBI:15378"/>
        <dbReference type="ChEBI" id="CHEBI:15379"/>
        <dbReference type="ChEBI" id="CHEBI:23683"/>
        <dbReference type="ChEBI" id="CHEBI:57618"/>
        <dbReference type="ChEBI" id="CHEBI:58210"/>
        <dbReference type="ChEBI" id="CHEBI:90356"/>
    </reaction>
</comment>
<evidence type="ECO:0000313" key="20">
    <source>
        <dbReference type="Proteomes" id="UP000480164"/>
    </source>
</evidence>
<dbReference type="PANTHER" id="PTHR43884:SF12">
    <property type="entry name" value="ISOVALERYL-COA DEHYDROGENASE, MITOCHONDRIAL-RELATED"/>
    <property type="match status" value="1"/>
</dbReference>
<evidence type="ECO:0000256" key="6">
    <source>
        <dbReference type="ARBA" id="ARBA00023033"/>
    </source>
</evidence>
<feature type="domain" description="Acyl-CoA dehydrogenase/oxidase N-terminal" evidence="15">
    <location>
        <begin position="64"/>
        <end position="160"/>
    </location>
</feature>
<evidence type="ECO:0000313" key="18">
    <source>
        <dbReference type="EMBL" id="QGU87541.1"/>
    </source>
</evidence>
<dbReference type="NCBIfam" id="TIGR04022">
    <property type="entry name" value="sulfur_SfnB"/>
    <property type="match status" value="1"/>
</dbReference>
<evidence type="ECO:0000256" key="2">
    <source>
        <dbReference type="ARBA" id="ARBA00022630"/>
    </source>
</evidence>
<dbReference type="InterPro" id="IPR006091">
    <property type="entry name" value="Acyl-CoA_Oxase/DH_mid-dom"/>
</dbReference>
<dbReference type="AlphaFoldDB" id="A0A6I6ELM3"/>
<evidence type="ECO:0000256" key="10">
    <source>
        <dbReference type="ARBA" id="ARBA00034345"/>
    </source>
</evidence>
<feature type="domain" description="Acyl-CoA dehydrogenase C-terminal" evidence="16">
    <location>
        <begin position="280"/>
        <end position="413"/>
    </location>
</feature>
<dbReference type="Proteomes" id="UP000424752">
    <property type="component" value="Chromosome"/>
</dbReference>
<dbReference type="PANTHER" id="PTHR43884">
    <property type="entry name" value="ACYL-COA DEHYDROGENASE"/>
    <property type="match status" value="1"/>
</dbReference>
<name>A0A6I6ELM3_9GAMM</name>
<dbReference type="InterPro" id="IPR013786">
    <property type="entry name" value="AcylCoA_DH/ox_N"/>
</dbReference>
<dbReference type="EMBL" id="WLZX01000001">
    <property type="protein sequence ID" value="MTD25915.1"/>
    <property type="molecule type" value="Genomic_DNA"/>
</dbReference>
<dbReference type="InterPro" id="IPR009100">
    <property type="entry name" value="AcylCoA_DH/oxidase_NM_dom_sf"/>
</dbReference>
<dbReference type="GO" id="GO:0005737">
    <property type="term" value="C:cytoplasm"/>
    <property type="evidence" value="ECO:0007669"/>
    <property type="project" value="UniProtKB-SubCell"/>
</dbReference>
<dbReference type="InterPro" id="IPR013107">
    <property type="entry name" value="Acyl-CoA_DH_C"/>
</dbReference>
<dbReference type="SUPFAM" id="SSF56645">
    <property type="entry name" value="Acyl-CoA dehydrogenase NM domain-like"/>
    <property type="match status" value="1"/>
</dbReference>
<evidence type="ECO:0000256" key="11">
    <source>
        <dbReference type="ARBA" id="ARBA00047859"/>
    </source>
</evidence>
<sequence>MVYPRYCALSPSFKESPVSAIESLAEATEFYVNSPAPFAPLPRPAQHAHIITSDEEAIAIAHQLAQQFAPGAARRDRDGILPVAELDAFSQSGLWGINIPRQYGGAGVSYATVAKVIAIISAADSALGQIPQNHLAGVAHLLEDGSESQKQTLLAGVLSGLRWGNAFSEKGTATVADFKTTVRQHHGELVVNGEKFYATGALLAHLVHTVAVDDEGRANLVVLDRNASGLTVINNWSSFGQRTTASGTVLLNNVHAPLDRLIPVWQAFERPTAAGPISQIIQAAVDTGIARGTLADTLTFIREKSRPWIDSGKERASDDPFTIAAIGDLQIRLHAAEALLWRAGELIDVALATPDEATVAAATVATAEAKVLSTEIAILAGNKLFELAGTRSTLAEYQLDRHWRNARTHTLHDPVRWKYFHVGNYYLNDVNPPRHAWN</sequence>
<dbReference type="GO" id="GO:0008470">
    <property type="term" value="F:3-methylbutanoyl-CoA dehydrogenase activity"/>
    <property type="evidence" value="ECO:0007669"/>
    <property type="project" value="TreeGrafter"/>
</dbReference>